<sequence>MVSRQEKTQQALVAAATRLFSAYGVRRTAMEQIAQEAQVAKATAYAYFPNKDAVFVAVVDAVIAQLEEVTRVAAEAAPDPAAAVRDSMLAKYALEWKLVHGSPHARELLAASQGLAAEAMQAAHARHAKQLAQWLVRAGVRRGEAAELAETLDDAFEGLAAGAQSLEQLESRGALLLRRVLGG</sequence>
<reference evidence="6 7" key="1">
    <citation type="submission" date="2020-05" db="EMBL/GenBank/DDBJ databases">
        <authorList>
            <person name="Whitworth D."/>
        </authorList>
    </citation>
    <scope>NUCLEOTIDE SEQUENCE [LARGE SCALE GENOMIC DNA]</scope>
    <source>
        <strain evidence="6 7">CA046A</strain>
    </source>
</reference>
<dbReference type="Proteomes" id="UP000528460">
    <property type="component" value="Unassembled WGS sequence"/>
</dbReference>
<dbReference type="GO" id="GO:0000976">
    <property type="term" value="F:transcription cis-regulatory region binding"/>
    <property type="evidence" value="ECO:0007669"/>
    <property type="project" value="TreeGrafter"/>
</dbReference>
<protein>
    <submittedName>
        <fullName evidence="6">TetR/AcrR family transcriptional regulator</fullName>
    </submittedName>
</protein>
<dbReference type="InterPro" id="IPR001647">
    <property type="entry name" value="HTH_TetR"/>
</dbReference>
<dbReference type="PANTHER" id="PTHR30055">
    <property type="entry name" value="HTH-TYPE TRANSCRIPTIONAL REGULATOR RUTR"/>
    <property type="match status" value="1"/>
</dbReference>
<feature type="DNA-binding region" description="H-T-H motif" evidence="4">
    <location>
        <begin position="29"/>
        <end position="48"/>
    </location>
</feature>
<comment type="caution">
    <text evidence="6">The sequence shown here is derived from an EMBL/GenBank/DDBJ whole genome shotgun (WGS) entry which is preliminary data.</text>
</comment>
<keyword evidence="1" id="KW-0805">Transcription regulation</keyword>
<dbReference type="AlphaFoldDB" id="A0A7Y4JRB6"/>
<organism evidence="6 7">
    <name type="scientific">Corallococcus exercitus</name>
    <dbReference type="NCBI Taxonomy" id="2316736"/>
    <lineage>
        <taxon>Bacteria</taxon>
        <taxon>Pseudomonadati</taxon>
        <taxon>Myxococcota</taxon>
        <taxon>Myxococcia</taxon>
        <taxon>Myxococcales</taxon>
        <taxon>Cystobacterineae</taxon>
        <taxon>Myxococcaceae</taxon>
        <taxon>Corallococcus</taxon>
    </lineage>
</organism>
<dbReference type="PRINTS" id="PR00455">
    <property type="entry name" value="HTHTETR"/>
</dbReference>
<dbReference type="EMBL" id="JABFJW010000073">
    <property type="protein sequence ID" value="NOK09750.1"/>
    <property type="molecule type" value="Genomic_DNA"/>
</dbReference>
<keyword evidence="3" id="KW-0804">Transcription</keyword>
<dbReference type="PANTHER" id="PTHR30055:SF238">
    <property type="entry name" value="MYCOFACTOCIN BIOSYNTHESIS TRANSCRIPTIONAL REGULATOR MFTR-RELATED"/>
    <property type="match status" value="1"/>
</dbReference>
<proteinExistence type="predicted"/>
<evidence type="ECO:0000313" key="6">
    <source>
        <dbReference type="EMBL" id="NOK09750.1"/>
    </source>
</evidence>
<evidence type="ECO:0000313" key="7">
    <source>
        <dbReference type="Proteomes" id="UP000528460"/>
    </source>
</evidence>
<accession>A0A7Y4JRB6</accession>
<name>A0A7Y4JRB6_9BACT</name>
<evidence type="ECO:0000256" key="4">
    <source>
        <dbReference type="PROSITE-ProRule" id="PRU00335"/>
    </source>
</evidence>
<keyword evidence="2 4" id="KW-0238">DNA-binding</keyword>
<evidence type="ECO:0000256" key="3">
    <source>
        <dbReference type="ARBA" id="ARBA00023163"/>
    </source>
</evidence>
<dbReference type="Gene3D" id="1.10.357.10">
    <property type="entry name" value="Tetracycline Repressor, domain 2"/>
    <property type="match status" value="1"/>
</dbReference>
<evidence type="ECO:0000259" key="5">
    <source>
        <dbReference type="PROSITE" id="PS50977"/>
    </source>
</evidence>
<dbReference type="RefSeq" id="WP_171413927.1">
    <property type="nucleotide sequence ID" value="NZ_JABFJW010000073.1"/>
</dbReference>
<evidence type="ECO:0000256" key="1">
    <source>
        <dbReference type="ARBA" id="ARBA00023015"/>
    </source>
</evidence>
<dbReference type="PROSITE" id="PS50977">
    <property type="entry name" value="HTH_TETR_2"/>
    <property type="match status" value="1"/>
</dbReference>
<dbReference type="InterPro" id="IPR050109">
    <property type="entry name" value="HTH-type_TetR-like_transc_reg"/>
</dbReference>
<feature type="domain" description="HTH tetR-type" evidence="5">
    <location>
        <begin position="6"/>
        <end position="66"/>
    </location>
</feature>
<dbReference type="Pfam" id="PF00440">
    <property type="entry name" value="TetR_N"/>
    <property type="match status" value="1"/>
</dbReference>
<dbReference type="SUPFAM" id="SSF46689">
    <property type="entry name" value="Homeodomain-like"/>
    <property type="match status" value="1"/>
</dbReference>
<dbReference type="InterPro" id="IPR009057">
    <property type="entry name" value="Homeodomain-like_sf"/>
</dbReference>
<dbReference type="GO" id="GO:0003700">
    <property type="term" value="F:DNA-binding transcription factor activity"/>
    <property type="evidence" value="ECO:0007669"/>
    <property type="project" value="TreeGrafter"/>
</dbReference>
<evidence type="ECO:0000256" key="2">
    <source>
        <dbReference type="ARBA" id="ARBA00023125"/>
    </source>
</evidence>
<gene>
    <name evidence="6" type="ORF">HNS30_12000</name>
</gene>